<dbReference type="Proteomes" id="UP000004079">
    <property type="component" value="Unassembled WGS sequence"/>
</dbReference>
<gene>
    <name evidence="1" type="ORF">HMPREF0971_01542</name>
</gene>
<evidence type="ECO:0000313" key="1">
    <source>
        <dbReference type="EMBL" id="EFB32096.1"/>
    </source>
</evidence>
<dbReference type="AlphaFoldDB" id="D1QRD8"/>
<dbReference type="HOGENOM" id="CLU_3064811_0_0_10"/>
<sequence>MRVFFVLLCTLEFEVWTLCFMLKWQKDCGVCERRKADEKAAFKLEIQSGGGQS</sequence>
<evidence type="ECO:0000313" key="2">
    <source>
        <dbReference type="Proteomes" id="UP000004079"/>
    </source>
</evidence>
<protein>
    <submittedName>
        <fullName evidence="1">Uncharacterized protein</fullName>
    </submittedName>
</protein>
<reference evidence="1 2" key="1">
    <citation type="submission" date="2009-11" db="EMBL/GenBank/DDBJ databases">
        <authorList>
            <person name="Weinstock G."/>
            <person name="Sodergren E."/>
            <person name="Clifton S."/>
            <person name="Fulton L."/>
            <person name="Fulton B."/>
            <person name="Courtney L."/>
            <person name="Fronick C."/>
            <person name="Harrison M."/>
            <person name="Strong C."/>
            <person name="Farmer C."/>
            <person name="Delahaunty K."/>
            <person name="Markovic C."/>
            <person name="Hall O."/>
            <person name="Minx P."/>
            <person name="Tomlinson C."/>
            <person name="Mitreva M."/>
            <person name="Nelson J."/>
            <person name="Hou S."/>
            <person name="Wollam A."/>
            <person name="Pepin K.H."/>
            <person name="Johnson M."/>
            <person name="Bhonagiri V."/>
            <person name="Nash W.E."/>
            <person name="Warren W."/>
            <person name="Chinwalla A."/>
            <person name="Mardis E.R."/>
            <person name="Wilson R.K."/>
        </authorList>
    </citation>
    <scope>NUCLEOTIDE SEQUENCE [LARGE SCALE GENOMIC DNA]</scope>
    <source>
        <strain evidence="1 2">F0302</strain>
    </source>
</reference>
<dbReference type="EMBL" id="ACUZ02000029">
    <property type="protein sequence ID" value="EFB32096.1"/>
    <property type="molecule type" value="Genomic_DNA"/>
</dbReference>
<accession>D1QRD8</accession>
<name>D1QRD8_9BACT</name>
<organism evidence="1 2">
    <name type="scientific">Segatella oris F0302</name>
    <dbReference type="NCBI Taxonomy" id="649760"/>
    <lineage>
        <taxon>Bacteria</taxon>
        <taxon>Pseudomonadati</taxon>
        <taxon>Bacteroidota</taxon>
        <taxon>Bacteroidia</taxon>
        <taxon>Bacteroidales</taxon>
        <taxon>Prevotellaceae</taxon>
        <taxon>Segatella</taxon>
    </lineage>
</organism>
<dbReference type="STRING" id="649760.HMPREF0971_01542"/>
<comment type="caution">
    <text evidence="1">The sequence shown here is derived from an EMBL/GenBank/DDBJ whole genome shotgun (WGS) entry which is preliminary data.</text>
</comment>
<proteinExistence type="predicted"/>